<evidence type="ECO:0000313" key="2">
    <source>
        <dbReference type="EMBL" id="GEB62003.1"/>
    </source>
</evidence>
<comment type="caution">
    <text evidence="2">The sequence shown here is derived from an EMBL/GenBank/DDBJ whole genome shotgun (WGS) entry which is preliminary data.</text>
</comment>
<proteinExistence type="predicted"/>
<feature type="region of interest" description="Disordered" evidence="1">
    <location>
        <begin position="34"/>
        <end position="104"/>
    </location>
</feature>
<reference evidence="2 3" key="1">
    <citation type="submission" date="2019-06" db="EMBL/GenBank/DDBJ databases">
        <title>Whole genome shotgun sequence of Streptomyces gardneri NBRC 12865.</title>
        <authorList>
            <person name="Hosoyama A."/>
            <person name="Uohara A."/>
            <person name="Ohji S."/>
            <person name="Ichikawa N."/>
        </authorList>
    </citation>
    <scope>NUCLEOTIDE SEQUENCE [LARGE SCALE GENOMIC DNA]</scope>
    <source>
        <strain evidence="2 3">NBRC 12865</strain>
    </source>
</reference>
<sequence>MKKARAYLFSMAFPRFGGPRGPYDHRLTHRSHARAATVAGTRPRRVAALPRAGPCTTYGRAPKPVQSSKDHRGHAQEPHRDTPLPRDTRRTAAPCEQSGGTHHG</sequence>
<dbReference type="EMBL" id="BJMN01000074">
    <property type="protein sequence ID" value="GEB62003.1"/>
    <property type="molecule type" value="Genomic_DNA"/>
</dbReference>
<dbReference type="AlphaFoldDB" id="A0A4Y3RYX4"/>
<gene>
    <name evidence="2" type="ORF">SGA01_76080</name>
</gene>
<name>A0A4Y3RYX4_9ACTN</name>
<protein>
    <submittedName>
        <fullName evidence="2">Uncharacterized protein</fullName>
    </submittedName>
</protein>
<keyword evidence="3" id="KW-1185">Reference proteome</keyword>
<organism evidence="2 3">
    <name type="scientific">Streptomyces gardneri</name>
    <dbReference type="NCBI Taxonomy" id="66892"/>
    <lineage>
        <taxon>Bacteria</taxon>
        <taxon>Bacillati</taxon>
        <taxon>Actinomycetota</taxon>
        <taxon>Actinomycetes</taxon>
        <taxon>Kitasatosporales</taxon>
        <taxon>Streptomycetaceae</taxon>
        <taxon>Streptomyces</taxon>
    </lineage>
</organism>
<evidence type="ECO:0000256" key="1">
    <source>
        <dbReference type="SAM" id="MobiDB-lite"/>
    </source>
</evidence>
<evidence type="ECO:0000313" key="3">
    <source>
        <dbReference type="Proteomes" id="UP000315226"/>
    </source>
</evidence>
<feature type="compositionally biased region" description="Basic and acidic residues" evidence="1">
    <location>
        <begin position="68"/>
        <end position="90"/>
    </location>
</feature>
<dbReference type="Proteomes" id="UP000315226">
    <property type="component" value="Unassembled WGS sequence"/>
</dbReference>
<accession>A0A4Y3RYX4</accession>